<reference evidence="2 3" key="2">
    <citation type="submission" date="2023-10" db="EMBL/GenBank/DDBJ databases">
        <authorList>
            <person name="Han X.F."/>
        </authorList>
    </citation>
    <scope>NUCLEOTIDE SEQUENCE [LARGE SCALE GENOMIC DNA]</scope>
    <source>
        <strain evidence="2 3">KCTC 39840</strain>
    </source>
</reference>
<sequence>MARRSGRTQPCSAGDARTRRSHARKFLEAAELVALEEPDNPESANVAASLAVLAGIAACDAACCAALGRRPRGQDHHDAEALVAEIAPGGADAARQLRRVLNLKDSAQYGFIHLSGAELRGVLRQAQHLIDFAEQVLRR</sequence>
<proteinExistence type="predicted"/>
<keyword evidence="3" id="KW-1185">Reference proteome</keyword>
<dbReference type="EMBL" id="JAWSTH010000107">
    <property type="protein sequence ID" value="MDW5597867.1"/>
    <property type="molecule type" value="Genomic_DNA"/>
</dbReference>
<reference evidence="3" key="1">
    <citation type="submission" date="2023-07" db="EMBL/GenBank/DDBJ databases">
        <title>Conexibacter stalactiti sp. nov., isolated from stalactites in a lava cave and emended description of the genus Conexibacter.</title>
        <authorList>
            <person name="Lee S.D."/>
        </authorList>
    </citation>
    <scope>NUCLEOTIDE SEQUENCE [LARGE SCALE GENOMIC DNA]</scope>
    <source>
        <strain evidence="3">KCTC 39840</strain>
    </source>
</reference>
<gene>
    <name evidence="2" type="ORF">R7226_26170</name>
</gene>
<evidence type="ECO:0008006" key="4">
    <source>
        <dbReference type="Google" id="ProtNLM"/>
    </source>
</evidence>
<name>A0ABU4HX14_9ACTN</name>
<comment type="caution">
    <text evidence="2">The sequence shown here is derived from an EMBL/GenBank/DDBJ whole genome shotgun (WGS) entry which is preliminary data.</text>
</comment>
<dbReference type="Proteomes" id="UP001284601">
    <property type="component" value="Unassembled WGS sequence"/>
</dbReference>
<organism evidence="2 3">
    <name type="scientific">Conexibacter stalactiti</name>
    <dbReference type="NCBI Taxonomy" id="1940611"/>
    <lineage>
        <taxon>Bacteria</taxon>
        <taxon>Bacillati</taxon>
        <taxon>Actinomycetota</taxon>
        <taxon>Thermoleophilia</taxon>
        <taxon>Solirubrobacterales</taxon>
        <taxon>Conexibacteraceae</taxon>
        <taxon>Conexibacter</taxon>
    </lineage>
</organism>
<dbReference type="RefSeq" id="WP_318600338.1">
    <property type="nucleotide sequence ID" value="NZ_JAWSTH010000107.1"/>
</dbReference>
<evidence type="ECO:0000313" key="3">
    <source>
        <dbReference type="Proteomes" id="UP001284601"/>
    </source>
</evidence>
<protein>
    <recommendedName>
        <fullName evidence="4">HEPN domain-containing protein</fullName>
    </recommendedName>
</protein>
<feature type="region of interest" description="Disordered" evidence="1">
    <location>
        <begin position="1"/>
        <end position="20"/>
    </location>
</feature>
<accession>A0ABU4HX14</accession>
<evidence type="ECO:0000313" key="2">
    <source>
        <dbReference type="EMBL" id="MDW5597867.1"/>
    </source>
</evidence>
<evidence type="ECO:0000256" key="1">
    <source>
        <dbReference type="SAM" id="MobiDB-lite"/>
    </source>
</evidence>